<dbReference type="InterPro" id="IPR000674">
    <property type="entry name" value="Ald_Oxase/Xan_DH_a/b"/>
</dbReference>
<dbReference type="SUPFAM" id="SSF47741">
    <property type="entry name" value="CO dehydrogenase ISP C-domain like"/>
    <property type="match status" value="1"/>
</dbReference>
<dbReference type="GO" id="GO:0005506">
    <property type="term" value="F:iron ion binding"/>
    <property type="evidence" value="ECO:0007669"/>
    <property type="project" value="InterPro"/>
</dbReference>
<dbReference type="Gene3D" id="3.30.365.10">
    <property type="entry name" value="Aldehyde oxidase/xanthine dehydrogenase, molybdopterin binding domain"/>
    <property type="match status" value="5"/>
</dbReference>
<organism evidence="6 7">
    <name type="scientific">Reinekea marinisedimentorum</name>
    <dbReference type="NCBI Taxonomy" id="230495"/>
    <lineage>
        <taxon>Bacteria</taxon>
        <taxon>Pseudomonadati</taxon>
        <taxon>Pseudomonadota</taxon>
        <taxon>Gammaproteobacteria</taxon>
        <taxon>Oceanospirillales</taxon>
        <taxon>Saccharospirillaceae</taxon>
        <taxon>Reinekea</taxon>
    </lineage>
</organism>
<dbReference type="InterPro" id="IPR017697">
    <property type="entry name" value="Xdh"/>
</dbReference>
<dbReference type="Gene3D" id="3.90.1170.50">
    <property type="entry name" value="Aldehyde oxidase/xanthine dehydrogenase, a/b hammerhead"/>
    <property type="match status" value="1"/>
</dbReference>
<dbReference type="InterPro" id="IPR006058">
    <property type="entry name" value="2Fe2S_fd_BS"/>
</dbReference>
<evidence type="ECO:0000259" key="5">
    <source>
        <dbReference type="PROSITE" id="PS51085"/>
    </source>
</evidence>
<protein>
    <submittedName>
        <fullName evidence="6">Selenium-dependent xanthine dehydrogenase</fullName>
    </submittedName>
</protein>
<dbReference type="CDD" id="cd00207">
    <property type="entry name" value="fer2"/>
    <property type="match status" value="1"/>
</dbReference>
<dbReference type="EMBL" id="SLZR01000034">
    <property type="protein sequence ID" value="TCS35667.1"/>
    <property type="molecule type" value="Genomic_DNA"/>
</dbReference>
<dbReference type="InterPro" id="IPR001041">
    <property type="entry name" value="2Fe-2S_ferredoxin-type"/>
</dbReference>
<dbReference type="Pfam" id="PF00111">
    <property type="entry name" value="Fer2"/>
    <property type="match status" value="1"/>
</dbReference>
<dbReference type="Gene3D" id="3.10.20.30">
    <property type="match status" value="1"/>
</dbReference>
<dbReference type="Pfam" id="PF01315">
    <property type="entry name" value="Ald_Xan_dh_C"/>
    <property type="match status" value="1"/>
</dbReference>
<dbReference type="InterPro" id="IPR036884">
    <property type="entry name" value="2Fe-2S-bd_dom_sf"/>
</dbReference>
<keyword evidence="4" id="KW-0408">Iron</keyword>
<dbReference type="GO" id="GO:0051537">
    <property type="term" value="F:2 iron, 2 sulfur cluster binding"/>
    <property type="evidence" value="ECO:0007669"/>
    <property type="project" value="InterPro"/>
</dbReference>
<comment type="similarity">
    <text evidence="1">Belongs to the xanthine dehydrogenase family.</text>
</comment>
<proteinExistence type="inferred from homology"/>
<dbReference type="Gene3D" id="1.10.150.120">
    <property type="entry name" value="[2Fe-2S]-binding domain"/>
    <property type="match status" value="1"/>
</dbReference>
<dbReference type="InterPro" id="IPR008274">
    <property type="entry name" value="AldOxase/xan_DH_MoCoBD1"/>
</dbReference>
<dbReference type="InterPro" id="IPR012675">
    <property type="entry name" value="Beta-grasp_dom_sf"/>
</dbReference>
<gene>
    <name evidence="6" type="ORF">BCF53_1344</name>
</gene>
<sequence>MINLDINGTLISLSPAEPKKLMDYLREDLGLTSVKDGCSAGACGTCTVIVDGVAQKSCVSVASLEPDEDDFDDDDEPVATDENPVIKITTVEGLSEREKAVYDYAFAEAGAVQCGFCTPGMVLAGKALIDKNPSPTDQEIKLALRRNICRCTGYVKIIEAIQLAAKLLREDLPIPQNNASGKLGSNIHRIDAREKTLGTGEFVDDVTVPGMIYGKALRTQYPRAKVLKIDTRAAKNHPDAECIITAKDVPGNNKLGHLVKDWDALIAEGDTTRYVGDAIALVAAKNQSSLDEILSLIEVEYEELTPLTNPVEAMAEDAPALHEGGNILRHEKVTRGDAQTAIANAAFTVTQHYSTPFTEHAFMEPECAIAIYEDGGILLYSGGQGIYDDQHEIAEVLGIPNEKVRVQSKLVGGGFGGKEDMSVQHHAALLAWHTQKPVKIKFSRQESLLIHPKRHAMEMDLTTACDENGILLGMQASIVLDTGAYASLGGPVLQRACTHAAGPYNFQNVDIDGKAVYTNNPPGGAFRGFGVSQSAFAFEANLNLLAEKVGISPWEIRYRNAIRPGQSLPNGQIADESTALVECLEAVKDIYESSKYAGIASSFKNSGLGVGVPDIGRAILSVEQGKVHIRSSAACIGQGIGTVTLQTVCEVTSLPPELIVVEAPDTSRTPNSGTTTASRQTVFTGEAVRRAAVKVKQELSSGSTLADLEGKEFYGEYKGETDPMGSAKANPVSHVAYGYAAQVVILDEKGKVEKVVAAYDLGKLVNRKAAEGQIEGGIVMGLGYALTEDYPLVNSVPKVSYNGLGLWKAAETPAMETIIVEREFNAEIAHGTKGVGELATIPTAPAAQGAFYAFDGEFRTKLPMDNTPYRKAKKPKKKRVKK</sequence>
<feature type="domain" description="2Fe-2S ferredoxin-type" evidence="5">
    <location>
        <begin position="1"/>
        <end position="84"/>
    </location>
</feature>
<keyword evidence="2" id="KW-0479">Metal-binding</keyword>
<dbReference type="PROSITE" id="PS00197">
    <property type="entry name" value="2FE2S_FER_1"/>
    <property type="match status" value="1"/>
</dbReference>
<dbReference type="GO" id="GO:0016491">
    <property type="term" value="F:oxidoreductase activity"/>
    <property type="evidence" value="ECO:0007669"/>
    <property type="project" value="UniProtKB-KW"/>
</dbReference>
<dbReference type="InterPro" id="IPR036010">
    <property type="entry name" value="2Fe-2S_ferredoxin-like_sf"/>
</dbReference>
<evidence type="ECO:0000313" key="7">
    <source>
        <dbReference type="Proteomes" id="UP000295793"/>
    </source>
</evidence>
<dbReference type="SUPFAM" id="SSF54665">
    <property type="entry name" value="CO dehydrogenase molybdoprotein N-domain-like"/>
    <property type="match status" value="1"/>
</dbReference>
<dbReference type="SUPFAM" id="SSF54292">
    <property type="entry name" value="2Fe-2S ferredoxin-like"/>
    <property type="match status" value="1"/>
</dbReference>
<dbReference type="Pfam" id="PF02738">
    <property type="entry name" value="MoCoBD_1"/>
    <property type="match status" value="1"/>
</dbReference>
<dbReference type="InterPro" id="IPR002888">
    <property type="entry name" value="2Fe-2S-bd"/>
</dbReference>
<dbReference type="OrthoDB" id="6177861at2"/>
<accession>A0A4R3HRD7</accession>
<comment type="caution">
    <text evidence="6">The sequence shown here is derived from an EMBL/GenBank/DDBJ whole genome shotgun (WGS) entry which is preliminary data.</text>
</comment>
<evidence type="ECO:0000256" key="1">
    <source>
        <dbReference type="ARBA" id="ARBA00006849"/>
    </source>
</evidence>
<reference evidence="6 7" key="1">
    <citation type="submission" date="2019-03" db="EMBL/GenBank/DDBJ databases">
        <title>Genomic Encyclopedia of Archaeal and Bacterial Type Strains, Phase II (KMG-II): from individual species to whole genera.</title>
        <authorList>
            <person name="Goeker M."/>
        </authorList>
    </citation>
    <scope>NUCLEOTIDE SEQUENCE [LARGE SCALE GENOMIC DNA]</scope>
    <source>
        <strain evidence="6 7">DSM 15388</strain>
    </source>
</reference>
<name>A0A4R3HRD7_9GAMM</name>
<dbReference type="InterPro" id="IPR037165">
    <property type="entry name" value="AldOxase/xan_DH_Mopterin-bd_sf"/>
</dbReference>
<dbReference type="Proteomes" id="UP000295793">
    <property type="component" value="Unassembled WGS sequence"/>
</dbReference>
<dbReference type="RefSeq" id="WP_132704227.1">
    <property type="nucleotide sequence ID" value="NZ_SLZR01000034.1"/>
</dbReference>
<evidence type="ECO:0000256" key="2">
    <source>
        <dbReference type="ARBA" id="ARBA00022723"/>
    </source>
</evidence>
<dbReference type="PANTHER" id="PTHR11908:SF157">
    <property type="entry name" value="XANTHINE DEHYDROGENASE SUBUNIT D-RELATED"/>
    <property type="match status" value="1"/>
</dbReference>
<dbReference type="AlphaFoldDB" id="A0A4R3HRD7"/>
<dbReference type="InterPro" id="IPR046867">
    <property type="entry name" value="AldOxase/xan_DH_MoCoBD2"/>
</dbReference>
<keyword evidence="3" id="KW-0560">Oxidoreductase</keyword>
<dbReference type="NCBIfam" id="TIGR03311">
    <property type="entry name" value="Se_dep_XDH"/>
    <property type="match status" value="1"/>
</dbReference>
<dbReference type="SUPFAM" id="SSF56003">
    <property type="entry name" value="Molybdenum cofactor-binding domain"/>
    <property type="match status" value="1"/>
</dbReference>
<dbReference type="PROSITE" id="PS51085">
    <property type="entry name" value="2FE2S_FER_2"/>
    <property type="match status" value="1"/>
</dbReference>
<dbReference type="InterPro" id="IPR016208">
    <property type="entry name" value="Ald_Oxase/xanthine_DH-like"/>
</dbReference>
<dbReference type="SMART" id="SM01008">
    <property type="entry name" value="Ald_Xan_dh_C"/>
    <property type="match status" value="1"/>
</dbReference>
<dbReference type="Pfam" id="PF01799">
    <property type="entry name" value="Fer2_2"/>
    <property type="match status" value="1"/>
</dbReference>
<dbReference type="PANTHER" id="PTHR11908">
    <property type="entry name" value="XANTHINE DEHYDROGENASE"/>
    <property type="match status" value="1"/>
</dbReference>
<evidence type="ECO:0000256" key="4">
    <source>
        <dbReference type="ARBA" id="ARBA00023004"/>
    </source>
</evidence>
<evidence type="ECO:0000313" key="6">
    <source>
        <dbReference type="EMBL" id="TCS35667.1"/>
    </source>
</evidence>
<dbReference type="Pfam" id="PF20256">
    <property type="entry name" value="MoCoBD_2"/>
    <property type="match status" value="1"/>
</dbReference>
<evidence type="ECO:0000256" key="3">
    <source>
        <dbReference type="ARBA" id="ARBA00023002"/>
    </source>
</evidence>
<dbReference type="InterPro" id="IPR036856">
    <property type="entry name" value="Ald_Oxase/Xan_DH_a/b_sf"/>
</dbReference>
<keyword evidence="7" id="KW-1185">Reference proteome</keyword>